<dbReference type="PANTHER" id="PTHR14363:SF37">
    <property type="entry name" value="HEPARANASE-LIKE PROTEIN 2"/>
    <property type="match status" value="1"/>
</dbReference>
<dbReference type="Gene3D" id="3.20.20.80">
    <property type="entry name" value="Glycosidases"/>
    <property type="match status" value="1"/>
</dbReference>
<dbReference type="EMBL" id="QGKV02000299">
    <property type="protein sequence ID" value="KAF3597554.1"/>
    <property type="molecule type" value="Genomic_DNA"/>
</dbReference>
<evidence type="ECO:0000313" key="2">
    <source>
        <dbReference type="EMBL" id="KAF3597554.1"/>
    </source>
</evidence>
<dbReference type="InterPro" id="IPR005199">
    <property type="entry name" value="Glyco_hydro_79"/>
</dbReference>
<keyword evidence="3" id="KW-1185">Reference proteome</keyword>
<proteinExistence type="predicted"/>
<name>A0ABQ7EKQ0_BRACR</name>
<dbReference type="Pfam" id="PF03662">
    <property type="entry name" value="Glyco_hydro_79n"/>
    <property type="match status" value="1"/>
</dbReference>
<sequence>MSYNVCFLVFLSCLLLLGVTFATNMEQTTIVIDVTRQIAEIDENFVCATLDWWPPEKCNYDQCPWGYASLINLTLRIRIGGSLQDQVIYDVGDLKTPCTQFKKSDDGLFGFSEGCLYMERWDELNRFFHATGYVNKP</sequence>
<dbReference type="Proteomes" id="UP000266723">
    <property type="component" value="Unassembled WGS sequence"/>
</dbReference>
<organism evidence="2 3">
    <name type="scientific">Brassica cretica</name>
    <name type="common">Mustard</name>
    <dbReference type="NCBI Taxonomy" id="69181"/>
    <lineage>
        <taxon>Eukaryota</taxon>
        <taxon>Viridiplantae</taxon>
        <taxon>Streptophyta</taxon>
        <taxon>Embryophyta</taxon>
        <taxon>Tracheophyta</taxon>
        <taxon>Spermatophyta</taxon>
        <taxon>Magnoliopsida</taxon>
        <taxon>eudicotyledons</taxon>
        <taxon>Gunneridae</taxon>
        <taxon>Pentapetalae</taxon>
        <taxon>rosids</taxon>
        <taxon>malvids</taxon>
        <taxon>Brassicales</taxon>
        <taxon>Brassicaceae</taxon>
        <taxon>Brassiceae</taxon>
        <taxon>Brassica</taxon>
    </lineage>
</organism>
<comment type="caution">
    <text evidence="2">The sequence shown here is derived from an EMBL/GenBank/DDBJ whole genome shotgun (WGS) entry which is preliminary data.</text>
</comment>
<keyword evidence="1" id="KW-0732">Signal</keyword>
<feature type="signal peptide" evidence="1">
    <location>
        <begin position="1"/>
        <end position="22"/>
    </location>
</feature>
<accession>A0ABQ7EKQ0</accession>
<dbReference type="PANTHER" id="PTHR14363">
    <property type="entry name" value="HEPARANASE-RELATED"/>
    <property type="match status" value="1"/>
</dbReference>
<protein>
    <submittedName>
        <fullName evidence="2">Uncharacterized protein</fullName>
    </submittedName>
</protein>
<evidence type="ECO:0000313" key="3">
    <source>
        <dbReference type="Proteomes" id="UP000266723"/>
    </source>
</evidence>
<evidence type="ECO:0000256" key="1">
    <source>
        <dbReference type="SAM" id="SignalP"/>
    </source>
</evidence>
<feature type="chain" id="PRO_5045634132" evidence="1">
    <location>
        <begin position="23"/>
        <end position="137"/>
    </location>
</feature>
<gene>
    <name evidence="2" type="ORF">DY000_02026311</name>
</gene>
<reference evidence="2 3" key="1">
    <citation type="journal article" date="2020" name="BMC Genomics">
        <title>Intraspecific diversification of the crop wild relative Brassica cretica Lam. using demographic model selection.</title>
        <authorList>
            <person name="Kioukis A."/>
            <person name="Michalopoulou V.A."/>
            <person name="Briers L."/>
            <person name="Pirintsos S."/>
            <person name="Studholme D.J."/>
            <person name="Pavlidis P."/>
            <person name="Sarris P.F."/>
        </authorList>
    </citation>
    <scope>NUCLEOTIDE SEQUENCE [LARGE SCALE GENOMIC DNA]</scope>
    <source>
        <strain evidence="3">cv. PFS-1207/04</strain>
    </source>
</reference>